<protein>
    <recommendedName>
        <fullName evidence="9">YihY/virulence factor BrkB family protein</fullName>
    </recommendedName>
</protein>
<keyword evidence="2" id="KW-1003">Cell membrane</keyword>
<gene>
    <name evidence="7" type="ORF">AK829_05720</name>
</gene>
<evidence type="ECO:0008006" key="9">
    <source>
        <dbReference type="Google" id="ProtNLM"/>
    </source>
</evidence>
<evidence type="ECO:0000256" key="1">
    <source>
        <dbReference type="ARBA" id="ARBA00004651"/>
    </source>
</evidence>
<dbReference type="PANTHER" id="PTHR30213">
    <property type="entry name" value="INNER MEMBRANE PROTEIN YHJD"/>
    <property type="match status" value="1"/>
</dbReference>
<evidence type="ECO:0000256" key="6">
    <source>
        <dbReference type="SAM" id="Phobius"/>
    </source>
</evidence>
<name>A0A0K1RBF2_9CORY</name>
<dbReference type="KEGG" id="crie:AK829_05720"/>
<dbReference type="PANTHER" id="PTHR30213:SF0">
    <property type="entry name" value="UPF0761 MEMBRANE PROTEIN YIHY"/>
    <property type="match status" value="1"/>
</dbReference>
<organism evidence="7 8">
    <name type="scientific">Corynebacterium riegelii</name>
    <dbReference type="NCBI Taxonomy" id="156976"/>
    <lineage>
        <taxon>Bacteria</taxon>
        <taxon>Bacillati</taxon>
        <taxon>Actinomycetota</taxon>
        <taxon>Actinomycetes</taxon>
        <taxon>Mycobacteriales</taxon>
        <taxon>Corynebacteriaceae</taxon>
        <taxon>Corynebacterium</taxon>
    </lineage>
</organism>
<sequence>MYKVTSMSESHRVDMVVSYGTGDLVVTSYDYETPLRRDNRLTRAGWKSLFRRVVTDFSNDAMVDRAATLTYYTLLSVAPMLLAAYSMFSLLMPSSDEMADSIIADLIAQYVPVQLQEEAFRLISVIVGTPAESTIALAVSVIISLLSASAYVRSFSRNANLIYGRTEGRPIVVTWLTMWLVTLVMVVGAVLIILGALLTDSIVNAVLGPIARPLQLQEELDYLTSIFLPVWAYLRGPVIAVVSIALVSVLYYFAPNVKPGRFRVLTLGSATALLVIAGLWMSFGLYLKYVGIRTTYGAFGTVLAVLALIWLMNIVLLEGVKIDAEVLRSKELQAGMDASRNIQAPPRSNRGAAWRLKTRRWTDRAAAEILQESTTQQLDDAAMHPPQPPTQ</sequence>
<keyword evidence="4 6" id="KW-1133">Transmembrane helix</keyword>
<evidence type="ECO:0000313" key="8">
    <source>
        <dbReference type="Proteomes" id="UP000060016"/>
    </source>
</evidence>
<dbReference type="EMBL" id="CP012342">
    <property type="protein sequence ID" value="AKV58750.1"/>
    <property type="molecule type" value="Genomic_DNA"/>
</dbReference>
<dbReference type="AlphaFoldDB" id="A0A0K1RBF2"/>
<dbReference type="InterPro" id="IPR017039">
    <property type="entry name" value="Virul_fac_BrkB"/>
</dbReference>
<evidence type="ECO:0000256" key="3">
    <source>
        <dbReference type="ARBA" id="ARBA00022692"/>
    </source>
</evidence>
<accession>A0A0K1RBF2</accession>
<evidence type="ECO:0000313" key="7">
    <source>
        <dbReference type="EMBL" id="AKV58750.1"/>
    </source>
</evidence>
<feature type="transmembrane region" description="Helical" evidence="6">
    <location>
        <begin position="230"/>
        <end position="253"/>
    </location>
</feature>
<keyword evidence="3 6" id="KW-0812">Transmembrane</keyword>
<evidence type="ECO:0000256" key="5">
    <source>
        <dbReference type="ARBA" id="ARBA00023136"/>
    </source>
</evidence>
<evidence type="ECO:0000256" key="4">
    <source>
        <dbReference type="ARBA" id="ARBA00022989"/>
    </source>
</evidence>
<feature type="transmembrane region" description="Helical" evidence="6">
    <location>
        <begin position="265"/>
        <end position="286"/>
    </location>
</feature>
<dbReference type="Proteomes" id="UP000060016">
    <property type="component" value="Chromosome"/>
</dbReference>
<proteinExistence type="predicted"/>
<feature type="transmembrane region" description="Helical" evidence="6">
    <location>
        <begin position="69"/>
        <end position="88"/>
    </location>
</feature>
<feature type="transmembrane region" description="Helical" evidence="6">
    <location>
        <begin position="134"/>
        <end position="152"/>
    </location>
</feature>
<feature type="transmembrane region" description="Helical" evidence="6">
    <location>
        <begin position="173"/>
        <end position="198"/>
    </location>
</feature>
<feature type="transmembrane region" description="Helical" evidence="6">
    <location>
        <begin position="298"/>
        <end position="320"/>
    </location>
</feature>
<comment type="subcellular location">
    <subcellularLocation>
        <location evidence="1">Cell membrane</location>
        <topology evidence="1">Multi-pass membrane protein</topology>
    </subcellularLocation>
</comment>
<evidence type="ECO:0000256" key="2">
    <source>
        <dbReference type="ARBA" id="ARBA00022475"/>
    </source>
</evidence>
<keyword evidence="5 6" id="KW-0472">Membrane</keyword>
<keyword evidence="8" id="KW-1185">Reference proteome</keyword>
<reference evidence="7 8" key="1">
    <citation type="submission" date="2015-08" db="EMBL/GenBank/DDBJ databases">
        <authorList>
            <person name="Babu N.S."/>
            <person name="Beckwith C.J."/>
            <person name="Beseler K.G."/>
            <person name="Brison A."/>
            <person name="Carone J.V."/>
            <person name="Caskin T.P."/>
            <person name="Diamond M."/>
            <person name="Durham M.E."/>
            <person name="Foxe J.M."/>
            <person name="Go M."/>
            <person name="Henderson B.A."/>
            <person name="Jones I.B."/>
            <person name="McGettigan J.A."/>
            <person name="Micheletti S.J."/>
            <person name="Nasrallah M.E."/>
            <person name="Ortiz D."/>
            <person name="Piller C.R."/>
            <person name="Privatt S.R."/>
            <person name="Schneider S.L."/>
            <person name="Sharp S."/>
            <person name="Smith T.C."/>
            <person name="Stanton J.D."/>
            <person name="Ullery H.E."/>
            <person name="Wilson R.J."/>
            <person name="Serrano M.G."/>
            <person name="Buck G."/>
            <person name="Lee V."/>
            <person name="Wang Y."/>
            <person name="Carvalho R."/>
            <person name="Voegtly L."/>
            <person name="Shi R."/>
            <person name="Duckworth R."/>
            <person name="Johnson A."/>
            <person name="Loviza R."/>
            <person name="Walstead R."/>
            <person name="Shah Z."/>
            <person name="Kiflezghi M."/>
            <person name="Wade K."/>
            <person name="Ball S.L."/>
            <person name="Bradley K.W."/>
            <person name="Asai D.J."/>
            <person name="Bowman C.A."/>
            <person name="Russell D.A."/>
            <person name="Pope W.H."/>
            <person name="Jacobs-Sera D."/>
            <person name="Hendrix R.W."/>
            <person name="Hatfull G.F."/>
        </authorList>
    </citation>
    <scope>NUCLEOTIDE SEQUENCE [LARGE SCALE GENOMIC DNA]</scope>
    <source>
        <strain evidence="7 8">PUDD_83A45</strain>
    </source>
</reference>
<dbReference type="Pfam" id="PF03631">
    <property type="entry name" value="Virul_fac_BrkB"/>
    <property type="match status" value="1"/>
</dbReference>
<dbReference type="GO" id="GO:0005886">
    <property type="term" value="C:plasma membrane"/>
    <property type="evidence" value="ECO:0007669"/>
    <property type="project" value="UniProtKB-SubCell"/>
</dbReference>